<evidence type="ECO:0000313" key="2">
    <source>
        <dbReference type="EMBL" id="KAK8476806.1"/>
    </source>
</evidence>
<reference evidence="2 3" key="1">
    <citation type="journal article" date="2024" name="G3 (Bethesda)">
        <title>Genome assembly of Hibiscus sabdariffa L. provides insights into metabolisms of medicinal natural products.</title>
        <authorList>
            <person name="Kim T."/>
        </authorList>
    </citation>
    <scope>NUCLEOTIDE SEQUENCE [LARGE SCALE GENOMIC DNA]</scope>
    <source>
        <strain evidence="2">TK-2024</strain>
        <tissue evidence="2">Old leaves</tissue>
    </source>
</reference>
<dbReference type="Proteomes" id="UP001396334">
    <property type="component" value="Unassembled WGS sequence"/>
</dbReference>
<dbReference type="EMBL" id="JBBPBN010002065">
    <property type="protein sequence ID" value="KAK8476806.1"/>
    <property type="molecule type" value="Genomic_DNA"/>
</dbReference>
<name>A0ABR1Z9Y8_9ROSI</name>
<proteinExistence type="predicted"/>
<evidence type="ECO:0000313" key="3">
    <source>
        <dbReference type="Proteomes" id="UP001396334"/>
    </source>
</evidence>
<protein>
    <submittedName>
        <fullName evidence="2">Uncharacterized protein</fullName>
    </submittedName>
</protein>
<accession>A0ABR1Z9Y8</accession>
<feature type="compositionally biased region" description="Polar residues" evidence="1">
    <location>
        <begin position="293"/>
        <end position="306"/>
    </location>
</feature>
<feature type="region of interest" description="Disordered" evidence="1">
    <location>
        <begin position="241"/>
        <end position="260"/>
    </location>
</feature>
<organism evidence="2 3">
    <name type="scientific">Hibiscus sabdariffa</name>
    <name type="common">roselle</name>
    <dbReference type="NCBI Taxonomy" id="183260"/>
    <lineage>
        <taxon>Eukaryota</taxon>
        <taxon>Viridiplantae</taxon>
        <taxon>Streptophyta</taxon>
        <taxon>Embryophyta</taxon>
        <taxon>Tracheophyta</taxon>
        <taxon>Spermatophyta</taxon>
        <taxon>Magnoliopsida</taxon>
        <taxon>eudicotyledons</taxon>
        <taxon>Gunneridae</taxon>
        <taxon>Pentapetalae</taxon>
        <taxon>rosids</taxon>
        <taxon>malvids</taxon>
        <taxon>Malvales</taxon>
        <taxon>Malvaceae</taxon>
        <taxon>Malvoideae</taxon>
        <taxon>Hibiscus</taxon>
    </lineage>
</organism>
<keyword evidence="3" id="KW-1185">Reference proteome</keyword>
<evidence type="ECO:0000256" key="1">
    <source>
        <dbReference type="SAM" id="MobiDB-lite"/>
    </source>
</evidence>
<gene>
    <name evidence="2" type="ORF">V6N11_041888</name>
</gene>
<comment type="caution">
    <text evidence="2">The sequence shown here is derived from an EMBL/GenBank/DDBJ whole genome shotgun (WGS) entry which is preliminary data.</text>
</comment>
<feature type="region of interest" description="Disordered" evidence="1">
    <location>
        <begin position="288"/>
        <end position="316"/>
    </location>
</feature>
<sequence>MGGTMGGRPTDVGNDYWNLLENDVSMEEHLNAKKHEGSRVLADSMGSGEPHGNLNVKENVVSIPSFKETLIGSGGKSRDFHPIVELDVEVGNRRRRNFHNQGPSGRNGGITTEREARGSQFVALSNVISDEVEGEIGSLLAGEENRTRTISVADKRVFVDRALGASTIAGEVAVALHRKQVDRGKSVGGAGSIEKVAELAAVHVGGVEDDRSPRNTKGRVLPASLRGQIAKPRSKIQLGVRGSKNTTKGRKLDGRGTSEEELGGRLSTLLSELNAVAELKEEWLALPREPGNANESGVDWQTNSVFDQPGEFEMQV</sequence>